<proteinExistence type="predicted"/>
<organism evidence="1">
    <name type="scientific">marine sediment metagenome</name>
    <dbReference type="NCBI Taxonomy" id="412755"/>
    <lineage>
        <taxon>unclassified sequences</taxon>
        <taxon>metagenomes</taxon>
        <taxon>ecological metagenomes</taxon>
    </lineage>
</organism>
<name>X0VEW7_9ZZZZ</name>
<comment type="caution">
    <text evidence="1">The sequence shown here is derived from an EMBL/GenBank/DDBJ whole genome shotgun (WGS) entry which is preliminary data.</text>
</comment>
<dbReference type="AlphaFoldDB" id="X0VEW7"/>
<accession>X0VEW7</accession>
<dbReference type="EMBL" id="BARS01031317">
    <property type="protein sequence ID" value="GAG16774.1"/>
    <property type="molecule type" value="Genomic_DNA"/>
</dbReference>
<reference evidence="1" key="1">
    <citation type="journal article" date="2014" name="Front. Microbiol.">
        <title>High frequency of phylogenetically diverse reductive dehalogenase-homologous genes in deep subseafloor sedimentary metagenomes.</title>
        <authorList>
            <person name="Kawai M."/>
            <person name="Futagami T."/>
            <person name="Toyoda A."/>
            <person name="Takaki Y."/>
            <person name="Nishi S."/>
            <person name="Hori S."/>
            <person name="Arai W."/>
            <person name="Tsubouchi T."/>
            <person name="Morono Y."/>
            <person name="Uchiyama I."/>
            <person name="Ito T."/>
            <person name="Fujiyama A."/>
            <person name="Inagaki F."/>
            <person name="Takami H."/>
        </authorList>
    </citation>
    <scope>NUCLEOTIDE SEQUENCE</scope>
    <source>
        <strain evidence="1">Expedition CK06-06</strain>
    </source>
</reference>
<evidence type="ECO:0000313" key="1">
    <source>
        <dbReference type="EMBL" id="GAG16774.1"/>
    </source>
</evidence>
<gene>
    <name evidence="1" type="ORF">S01H1_48755</name>
</gene>
<protein>
    <submittedName>
        <fullName evidence="1">Uncharacterized protein</fullName>
    </submittedName>
</protein>
<feature type="non-terminal residue" evidence="1">
    <location>
        <position position="1"/>
    </location>
</feature>
<sequence>YSPERLTEVPDLKEVLPMLKRRTERYLTDKEIKYRKVSDV</sequence>